<accession>A0A0D9XM44</accession>
<keyword evidence="3" id="KW-1185">Reference proteome</keyword>
<dbReference type="EnsemblPlants" id="LPERR10G13510.1">
    <property type="protein sequence ID" value="LPERR10G13510.1"/>
    <property type="gene ID" value="LPERR10G13510"/>
</dbReference>
<dbReference type="Proteomes" id="UP000032180">
    <property type="component" value="Chromosome 10"/>
</dbReference>
<evidence type="ECO:0000313" key="3">
    <source>
        <dbReference type="Proteomes" id="UP000032180"/>
    </source>
</evidence>
<feature type="compositionally biased region" description="Pro residues" evidence="1">
    <location>
        <begin position="104"/>
        <end position="121"/>
    </location>
</feature>
<dbReference type="Gramene" id="LPERR10G13510.1">
    <property type="protein sequence ID" value="LPERR10G13510.1"/>
    <property type="gene ID" value="LPERR10G13510"/>
</dbReference>
<protein>
    <submittedName>
        <fullName evidence="2">Uncharacterized protein</fullName>
    </submittedName>
</protein>
<evidence type="ECO:0000313" key="2">
    <source>
        <dbReference type="EnsemblPlants" id="LPERR10G13510.1"/>
    </source>
</evidence>
<dbReference type="eggNOG" id="ENOG502SCS5">
    <property type="taxonomic scope" value="Eukaryota"/>
</dbReference>
<name>A0A0D9XM44_9ORYZ</name>
<reference evidence="2" key="3">
    <citation type="submission" date="2015-04" db="UniProtKB">
        <authorList>
            <consortium name="EnsemblPlants"/>
        </authorList>
    </citation>
    <scope>IDENTIFICATION</scope>
</reference>
<feature type="compositionally biased region" description="Basic residues" evidence="1">
    <location>
        <begin position="122"/>
        <end position="132"/>
    </location>
</feature>
<feature type="region of interest" description="Disordered" evidence="1">
    <location>
        <begin position="101"/>
        <end position="132"/>
    </location>
</feature>
<proteinExistence type="predicted"/>
<dbReference type="HOGENOM" id="CLU_166427_0_0_1"/>
<feature type="region of interest" description="Disordered" evidence="1">
    <location>
        <begin position="55"/>
        <end position="78"/>
    </location>
</feature>
<reference evidence="3" key="2">
    <citation type="submission" date="2013-12" db="EMBL/GenBank/DDBJ databases">
        <authorList>
            <person name="Yu Y."/>
            <person name="Lee S."/>
            <person name="de Baynast K."/>
            <person name="Wissotski M."/>
            <person name="Liu L."/>
            <person name="Talag J."/>
            <person name="Goicoechea J."/>
            <person name="Angelova A."/>
            <person name="Jetty R."/>
            <person name="Kudrna D."/>
            <person name="Golser W."/>
            <person name="Rivera L."/>
            <person name="Zhang J."/>
            <person name="Wing R."/>
        </authorList>
    </citation>
    <scope>NUCLEOTIDE SEQUENCE</scope>
</reference>
<reference evidence="2 3" key="1">
    <citation type="submission" date="2012-08" db="EMBL/GenBank/DDBJ databases">
        <title>Oryza genome evolution.</title>
        <authorList>
            <person name="Wing R.A."/>
        </authorList>
    </citation>
    <scope>NUCLEOTIDE SEQUENCE</scope>
</reference>
<dbReference type="STRING" id="77586.A0A0D9XM44"/>
<dbReference type="AlphaFoldDB" id="A0A0D9XM44"/>
<sequence length="132" mass="14233">MSTMITASPEFYKPAAPPSPPVFSPCGSPLRLLQQYGAGDDQECGGGGGICRTPTGVGSSLNQPGTCPPAPRKPRAPAAPCRKRLFEVEVFSLRLDELERLFWRPPPPPPSPSHQQQPPPPQKRRRVAKLGT</sequence>
<organism evidence="2 3">
    <name type="scientific">Leersia perrieri</name>
    <dbReference type="NCBI Taxonomy" id="77586"/>
    <lineage>
        <taxon>Eukaryota</taxon>
        <taxon>Viridiplantae</taxon>
        <taxon>Streptophyta</taxon>
        <taxon>Embryophyta</taxon>
        <taxon>Tracheophyta</taxon>
        <taxon>Spermatophyta</taxon>
        <taxon>Magnoliopsida</taxon>
        <taxon>Liliopsida</taxon>
        <taxon>Poales</taxon>
        <taxon>Poaceae</taxon>
        <taxon>BOP clade</taxon>
        <taxon>Oryzoideae</taxon>
        <taxon>Oryzeae</taxon>
        <taxon>Oryzinae</taxon>
        <taxon>Leersia</taxon>
    </lineage>
</organism>
<evidence type="ECO:0000256" key="1">
    <source>
        <dbReference type="SAM" id="MobiDB-lite"/>
    </source>
</evidence>